<evidence type="ECO:0000313" key="7">
    <source>
        <dbReference type="Proteomes" id="UP001172101"/>
    </source>
</evidence>
<dbReference type="PANTHER" id="PTHR42973:SF53">
    <property type="entry name" value="FAD-BINDING PCMH-TYPE DOMAIN-CONTAINING PROTEIN-RELATED"/>
    <property type="match status" value="1"/>
</dbReference>
<protein>
    <recommendedName>
        <fullName evidence="5">FAD-binding PCMH-type domain-containing protein</fullName>
    </recommendedName>
</protein>
<evidence type="ECO:0000259" key="5">
    <source>
        <dbReference type="PROSITE" id="PS51387"/>
    </source>
</evidence>
<comment type="similarity">
    <text evidence="1">Belongs to the oxygen-dependent FAD-linked oxidoreductase family.</text>
</comment>
<dbReference type="Gene3D" id="3.30.465.10">
    <property type="match status" value="1"/>
</dbReference>
<reference evidence="6" key="1">
    <citation type="submission" date="2023-06" db="EMBL/GenBank/DDBJ databases">
        <title>Genome-scale phylogeny and comparative genomics of the fungal order Sordariales.</title>
        <authorList>
            <consortium name="Lawrence Berkeley National Laboratory"/>
            <person name="Hensen N."/>
            <person name="Bonometti L."/>
            <person name="Westerberg I."/>
            <person name="Brannstrom I.O."/>
            <person name="Guillou S."/>
            <person name="Cros-Aarteil S."/>
            <person name="Calhoun S."/>
            <person name="Haridas S."/>
            <person name="Kuo A."/>
            <person name="Mondo S."/>
            <person name="Pangilinan J."/>
            <person name="Riley R."/>
            <person name="LaButti K."/>
            <person name="Andreopoulos B."/>
            <person name="Lipzen A."/>
            <person name="Chen C."/>
            <person name="Yanf M."/>
            <person name="Daum C."/>
            <person name="Ng V."/>
            <person name="Clum A."/>
            <person name="Steindorff A."/>
            <person name="Ohm R."/>
            <person name="Martin F."/>
            <person name="Silar P."/>
            <person name="Natvig D."/>
            <person name="Lalanne C."/>
            <person name="Gautier V."/>
            <person name="Ament-velasquez S.L."/>
            <person name="Kruys A."/>
            <person name="Hutchinson M.I."/>
            <person name="Powell A.J."/>
            <person name="Barry K."/>
            <person name="Miller A.N."/>
            <person name="Grigoriev I.V."/>
            <person name="Debuchy R."/>
            <person name="Gladieux P."/>
            <person name="Thoren M.H."/>
            <person name="Johannesson H."/>
        </authorList>
    </citation>
    <scope>NUCLEOTIDE SEQUENCE</scope>
    <source>
        <strain evidence="6">SMH2392-1A</strain>
    </source>
</reference>
<dbReference type="EMBL" id="JAUIRO010000007">
    <property type="protein sequence ID" value="KAK0707115.1"/>
    <property type="molecule type" value="Genomic_DNA"/>
</dbReference>
<organism evidence="6 7">
    <name type="scientific">Lasiosphaeria miniovina</name>
    <dbReference type="NCBI Taxonomy" id="1954250"/>
    <lineage>
        <taxon>Eukaryota</taxon>
        <taxon>Fungi</taxon>
        <taxon>Dikarya</taxon>
        <taxon>Ascomycota</taxon>
        <taxon>Pezizomycotina</taxon>
        <taxon>Sordariomycetes</taxon>
        <taxon>Sordariomycetidae</taxon>
        <taxon>Sordariales</taxon>
        <taxon>Lasiosphaeriaceae</taxon>
        <taxon>Lasiosphaeria</taxon>
    </lineage>
</organism>
<keyword evidence="2" id="KW-0285">Flavoprotein</keyword>
<keyword evidence="7" id="KW-1185">Reference proteome</keyword>
<sequence length="517" mass="53468">MLLRRLLRLAPAFLPPKPVTASSSTSLPGTRPCDALAAAGLGGILLTPADSGYEPQMATWWSLNAQLRPWCLVLPRSTAEVSLALTTLVAAGHGAGSWHIAVRSGGHGWPGSNSVANGVTIDLSHLNATRYDAATNRARLQPGARWEHAYAALQAQGNVMVAGGRDGGVGVGGFLLGGGISYFSGRHGFGCDSVVNYEVVLADGSVVHANATAHADLWRALKGGAGNFGIVTRYDLQAIPSTPLLYELRYLAANYSSAVVDAVVDYAGRNASYGDDALVTFYSHDVSISPAGDTVIGVIHVNTLGNADSGDASDGLEGLPALVNVTARETMADAAAGSKLPGGTLNAGSTRTFKNDPAILRYCVQLHEQLVASLTRSIGADSFTTLMFLQPIPAYWGRLGPQQLNGGGVANMLGLENMTDGAVMWTGGVGVLTGGEAALAVAQAALNAMSAQVASFAQSVGGLVDLVYLNYADPSQDPLGSYGADNVAFLRRVAAEYDPNGVFQTRVPGGFKISRVG</sequence>
<dbReference type="PROSITE" id="PS51387">
    <property type="entry name" value="FAD_PCMH"/>
    <property type="match status" value="1"/>
</dbReference>
<dbReference type="InterPro" id="IPR036318">
    <property type="entry name" value="FAD-bd_PCMH-like_sf"/>
</dbReference>
<evidence type="ECO:0000256" key="3">
    <source>
        <dbReference type="ARBA" id="ARBA00022827"/>
    </source>
</evidence>
<dbReference type="Proteomes" id="UP001172101">
    <property type="component" value="Unassembled WGS sequence"/>
</dbReference>
<name>A0AA40A0W2_9PEZI</name>
<keyword evidence="4" id="KW-0560">Oxidoreductase</keyword>
<evidence type="ECO:0000256" key="2">
    <source>
        <dbReference type="ARBA" id="ARBA00022630"/>
    </source>
</evidence>
<evidence type="ECO:0000313" key="6">
    <source>
        <dbReference type="EMBL" id="KAK0707115.1"/>
    </source>
</evidence>
<evidence type="ECO:0000256" key="4">
    <source>
        <dbReference type="ARBA" id="ARBA00023002"/>
    </source>
</evidence>
<accession>A0AA40A0W2</accession>
<dbReference type="Pfam" id="PF01565">
    <property type="entry name" value="FAD_binding_4"/>
    <property type="match status" value="1"/>
</dbReference>
<dbReference type="InterPro" id="IPR016169">
    <property type="entry name" value="FAD-bd_PCMH_sub2"/>
</dbReference>
<gene>
    <name evidence="6" type="ORF">B0T26DRAFT_744112</name>
</gene>
<comment type="caution">
    <text evidence="6">The sequence shown here is derived from an EMBL/GenBank/DDBJ whole genome shotgun (WGS) entry which is preliminary data.</text>
</comment>
<dbReference type="PANTHER" id="PTHR42973">
    <property type="entry name" value="BINDING OXIDOREDUCTASE, PUTATIVE (AFU_ORTHOLOGUE AFUA_1G17690)-RELATED"/>
    <property type="match status" value="1"/>
</dbReference>
<dbReference type="GO" id="GO:0016491">
    <property type="term" value="F:oxidoreductase activity"/>
    <property type="evidence" value="ECO:0007669"/>
    <property type="project" value="UniProtKB-KW"/>
</dbReference>
<dbReference type="InterPro" id="IPR006094">
    <property type="entry name" value="Oxid_FAD_bind_N"/>
</dbReference>
<dbReference type="SUPFAM" id="SSF56176">
    <property type="entry name" value="FAD-binding/transporter-associated domain-like"/>
    <property type="match status" value="1"/>
</dbReference>
<dbReference type="AlphaFoldDB" id="A0AA40A0W2"/>
<proteinExistence type="inferred from homology"/>
<dbReference type="GeneID" id="85327634"/>
<keyword evidence="3" id="KW-0274">FAD</keyword>
<evidence type="ECO:0000256" key="1">
    <source>
        <dbReference type="ARBA" id="ARBA00005466"/>
    </source>
</evidence>
<dbReference type="InterPro" id="IPR016166">
    <property type="entry name" value="FAD-bd_PCMH"/>
</dbReference>
<dbReference type="RefSeq" id="XP_060292209.1">
    <property type="nucleotide sequence ID" value="XM_060444364.1"/>
</dbReference>
<dbReference type="InterPro" id="IPR050416">
    <property type="entry name" value="FAD-linked_Oxidoreductase"/>
</dbReference>
<dbReference type="GO" id="GO:0071949">
    <property type="term" value="F:FAD binding"/>
    <property type="evidence" value="ECO:0007669"/>
    <property type="project" value="InterPro"/>
</dbReference>
<feature type="domain" description="FAD-binding PCMH-type" evidence="5">
    <location>
        <begin position="65"/>
        <end position="241"/>
    </location>
</feature>